<dbReference type="PANTHER" id="PTHR30629:SF2">
    <property type="entry name" value="PROPHAGE INTEGRASE INTS-RELATED"/>
    <property type="match status" value="1"/>
</dbReference>
<proteinExistence type="inferred from homology"/>
<evidence type="ECO:0000256" key="1">
    <source>
        <dbReference type="ARBA" id="ARBA00008857"/>
    </source>
</evidence>
<dbReference type="InterPro" id="IPR038488">
    <property type="entry name" value="Integrase_DNA-bd_sf"/>
</dbReference>
<evidence type="ECO:0000259" key="6">
    <source>
        <dbReference type="Pfam" id="PF22022"/>
    </source>
</evidence>
<dbReference type="Gene3D" id="1.10.150.130">
    <property type="match status" value="1"/>
</dbReference>
<feature type="domain" description="Phage integrase central" evidence="6">
    <location>
        <begin position="100"/>
        <end position="195"/>
    </location>
</feature>
<dbReference type="InterPro" id="IPR011010">
    <property type="entry name" value="DNA_brk_join_enz"/>
</dbReference>
<evidence type="ECO:0000256" key="4">
    <source>
        <dbReference type="ARBA" id="ARBA00023172"/>
    </source>
</evidence>
<name>A0ABY7U060_9SPHN</name>
<organism evidence="7 8">
    <name type="scientific">Novosphingobium humi</name>
    <dbReference type="NCBI Taxonomy" id="2282397"/>
    <lineage>
        <taxon>Bacteria</taxon>
        <taxon>Pseudomonadati</taxon>
        <taxon>Pseudomonadota</taxon>
        <taxon>Alphaproteobacteria</taxon>
        <taxon>Sphingomonadales</taxon>
        <taxon>Sphingomonadaceae</taxon>
        <taxon>Novosphingobium</taxon>
    </lineage>
</organism>
<dbReference type="InterPro" id="IPR053876">
    <property type="entry name" value="Phage_int_M"/>
</dbReference>
<dbReference type="EMBL" id="CP117417">
    <property type="protein sequence ID" value="WCT78696.1"/>
    <property type="molecule type" value="Genomic_DNA"/>
</dbReference>
<dbReference type="Gene3D" id="3.30.160.390">
    <property type="entry name" value="Integrase, DNA-binding domain"/>
    <property type="match status" value="1"/>
</dbReference>
<dbReference type="Pfam" id="PF22022">
    <property type="entry name" value="Phage_int_M"/>
    <property type="match status" value="1"/>
</dbReference>
<dbReference type="Pfam" id="PF13356">
    <property type="entry name" value="Arm-DNA-bind_3"/>
    <property type="match status" value="1"/>
</dbReference>
<feature type="domain" description="Integrase DNA-binding" evidence="5">
    <location>
        <begin position="10"/>
        <end position="95"/>
    </location>
</feature>
<dbReference type="Proteomes" id="UP001218231">
    <property type="component" value="Chromosome"/>
</dbReference>
<dbReference type="InterPro" id="IPR050808">
    <property type="entry name" value="Phage_Integrase"/>
</dbReference>
<accession>A0ABY7U060</accession>
<comment type="similarity">
    <text evidence="1">Belongs to the 'phage' integrase family.</text>
</comment>
<reference evidence="7 8" key="1">
    <citation type="submission" date="2023-02" db="EMBL/GenBank/DDBJ databases">
        <title>Genome sequence of Novosphingobium humi KACC 19094.</title>
        <authorList>
            <person name="Kim S."/>
            <person name="Heo J."/>
            <person name="Kwon S.-W."/>
        </authorList>
    </citation>
    <scope>NUCLEOTIDE SEQUENCE [LARGE SCALE GENOMIC DNA]</scope>
    <source>
        <strain evidence="7 8">KACC 19094</strain>
    </source>
</reference>
<protein>
    <submittedName>
        <fullName evidence="7">Integrase arm-type DNA-binding domain-containing protein</fullName>
    </submittedName>
</protein>
<evidence type="ECO:0000313" key="7">
    <source>
        <dbReference type="EMBL" id="WCT78696.1"/>
    </source>
</evidence>
<keyword evidence="2" id="KW-0229">DNA integration</keyword>
<keyword evidence="8" id="KW-1185">Reference proteome</keyword>
<sequence>MAEGWGYPILTDAKCRAAKAAEKPYKLSDAFSLYLYVAVSGHRSWRWKYRIGGREKVLTIGPYPDVSLSQARTIRDEAAKALTNGFDPSRIKKQQAADTFKAIAQLWHRKRKDLVSENHADRVMRSLENDVFPVIGHLPIVKIAPAHILQVLNPIEERRAFDQAHRIRQRMSDIFVFAIASGLAETDPAGLMRNALRPIPKGNYPALSKIEEARELLLADANMAGWPQTKLASRLMAITAVRSEALRHAEAHEFEDLDGTTPIWRIPAAKMKLGVQQRKQKDYDFIVPLPVQAVEIVKLAIRLTRGSFLFHNTRSVATPITDATISKRYRDLGYSGRHVPHGWRSTFSTIMNERAERIWRAAGHTDASPDRTIIDLMLAHQQPGVEPIYNRAAYMERRRELAQEWADMLCADLPTPAELVTLTLRS</sequence>
<gene>
    <name evidence="7" type="ORF">PQ457_06950</name>
</gene>
<dbReference type="SUPFAM" id="SSF56349">
    <property type="entry name" value="DNA breaking-rejoining enzymes"/>
    <property type="match status" value="1"/>
</dbReference>
<keyword evidence="3 7" id="KW-0238">DNA-binding</keyword>
<dbReference type="PANTHER" id="PTHR30629">
    <property type="entry name" value="PROPHAGE INTEGRASE"/>
    <property type="match status" value="1"/>
</dbReference>
<dbReference type="GO" id="GO:0003677">
    <property type="term" value="F:DNA binding"/>
    <property type="evidence" value="ECO:0007669"/>
    <property type="project" value="UniProtKB-KW"/>
</dbReference>
<dbReference type="Gene3D" id="1.10.443.10">
    <property type="entry name" value="Intergrase catalytic core"/>
    <property type="match status" value="1"/>
</dbReference>
<evidence type="ECO:0000256" key="3">
    <source>
        <dbReference type="ARBA" id="ARBA00023125"/>
    </source>
</evidence>
<dbReference type="InterPro" id="IPR010998">
    <property type="entry name" value="Integrase_recombinase_N"/>
</dbReference>
<evidence type="ECO:0000259" key="5">
    <source>
        <dbReference type="Pfam" id="PF13356"/>
    </source>
</evidence>
<evidence type="ECO:0000256" key="2">
    <source>
        <dbReference type="ARBA" id="ARBA00022908"/>
    </source>
</evidence>
<dbReference type="RefSeq" id="WP_273619006.1">
    <property type="nucleotide sequence ID" value="NZ_CP117417.1"/>
</dbReference>
<dbReference type="InterPro" id="IPR025166">
    <property type="entry name" value="Integrase_DNA_bind_dom"/>
</dbReference>
<evidence type="ECO:0000313" key="8">
    <source>
        <dbReference type="Proteomes" id="UP001218231"/>
    </source>
</evidence>
<dbReference type="InterPro" id="IPR013762">
    <property type="entry name" value="Integrase-like_cat_sf"/>
</dbReference>
<keyword evidence="4" id="KW-0233">DNA recombination</keyword>